<keyword evidence="1 2" id="KW-0103">Bromodomain</keyword>
<gene>
    <name evidence="4" type="ORF">RCL2_000653400</name>
</gene>
<dbReference type="InterPro" id="IPR050935">
    <property type="entry name" value="Bromo_chromatin_reader"/>
</dbReference>
<evidence type="ECO:0000256" key="2">
    <source>
        <dbReference type="PROSITE-ProRule" id="PRU00035"/>
    </source>
</evidence>
<dbReference type="SUPFAM" id="SSF47370">
    <property type="entry name" value="Bromodomain"/>
    <property type="match status" value="1"/>
</dbReference>
<dbReference type="GO" id="GO:0005634">
    <property type="term" value="C:nucleus"/>
    <property type="evidence" value="ECO:0007669"/>
    <property type="project" value="TreeGrafter"/>
</dbReference>
<sequence length="622" mass="72394">MNATTENSIDPTEKNYIGYEALISYLTESKNWSYRGFLNLNQDVIIASTSSLTSSPLTLAKWQNFNVTWYIRFLNIAKELLEPNTFAIVKKKVRCFYFAKYRVTPDTHRSHLVNTEYSQRKKDLQAFWQEVIKECKKKNIVTTIPEKTIAIDKCEKENIVSTIPKDTVIIEECEKKNISITTPEEIIIPEETVIEKCEEKNIMITTAIDEECEKENIMITIPEEIAVIDEEFQVPEKTIQALVKDLFQQDLPAKNTELIKYCYDILHELENKSYAHPFYKCDINKDKVIKYPMDLLTINSKLENNQYTLLEEFEDDIRLIFCNCYTYNDVESKVYYLGKELEAVFNKKWNEKLILHDRQMRELKRVRDNDADTDSPFKKQIRILEQNEDNLVYRHVINKTLLVVSAYESLIAGNITPFIKNLKTFLLTRSKMSLSSADEAVLQAIVEGLLPSKYCIPELSLGRQKGYGRFGYSDIFVLKGTGDNNISLELKYISLVGLIKNQKNNFSTKDLEDLDKTLEKENEEFLLKRLYSYWSKEYKETKQITIGEVLNNGIIQLRSYMNIISKGKPANYSSSGVFDERVKITKSNPNKLKGFVILVVGFRRILWRPVEEVISNYIYGKV</sequence>
<dbReference type="PANTHER" id="PTHR22880:SF225">
    <property type="entry name" value="BROMODOMAIN-CONTAINING PROTEIN BET-1-RELATED"/>
    <property type="match status" value="1"/>
</dbReference>
<evidence type="ECO:0000259" key="3">
    <source>
        <dbReference type="PROSITE" id="PS50014"/>
    </source>
</evidence>
<feature type="domain" description="Bromo" evidence="3">
    <location>
        <begin position="287"/>
        <end position="335"/>
    </location>
</feature>
<name>A0A8H3QHG8_9GLOM</name>
<reference evidence="4" key="1">
    <citation type="submission" date="2019-10" db="EMBL/GenBank/DDBJ databases">
        <title>Conservation and host-specific expression of non-tandemly repeated heterogenous ribosome RNA gene in arbuscular mycorrhizal fungi.</title>
        <authorList>
            <person name="Maeda T."/>
            <person name="Kobayashi Y."/>
            <person name="Nakagawa T."/>
            <person name="Ezawa T."/>
            <person name="Yamaguchi K."/>
            <person name="Bino T."/>
            <person name="Nishimoto Y."/>
            <person name="Shigenobu S."/>
            <person name="Kawaguchi M."/>
        </authorList>
    </citation>
    <scope>NUCLEOTIDE SEQUENCE</scope>
    <source>
        <strain evidence="4">HR1</strain>
    </source>
</reference>
<dbReference type="Proteomes" id="UP000615446">
    <property type="component" value="Unassembled WGS sequence"/>
</dbReference>
<dbReference type="Gene3D" id="1.20.920.10">
    <property type="entry name" value="Bromodomain-like"/>
    <property type="match status" value="1"/>
</dbReference>
<dbReference type="AlphaFoldDB" id="A0A8H3QHG8"/>
<dbReference type="EMBL" id="BLAL01000043">
    <property type="protein sequence ID" value="GES79222.1"/>
    <property type="molecule type" value="Genomic_DNA"/>
</dbReference>
<dbReference type="PRINTS" id="PR00503">
    <property type="entry name" value="BROMODOMAIN"/>
</dbReference>
<organism evidence="4 5">
    <name type="scientific">Rhizophagus clarus</name>
    <dbReference type="NCBI Taxonomy" id="94130"/>
    <lineage>
        <taxon>Eukaryota</taxon>
        <taxon>Fungi</taxon>
        <taxon>Fungi incertae sedis</taxon>
        <taxon>Mucoromycota</taxon>
        <taxon>Glomeromycotina</taxon>
        <taxon>Glomeromycetes</taxon>
        <taxon>Glomerales</taxon>
        <taxon>Glomeraceae</taxon>
        <taxon>Rhizophagus</taxon>
    </lineage>
</organism>
<dbReference type="GO" id="GO:0006355">
    <property type="term" value="P:regulation of DNA-templated transcription"/>
    <property type="evidence" value="ECO:0007669"/>
    <property type="project" value="TreeGrafter"/>
</dbReference>
<dbReference type="SMART" id="SM00297">
    <property type="entry name" value="BROMO"/>
    <property type="match status" value="1"/>
</dbReference>
<dbReference type="InterPro" id="IPR036427">
    <property type="entry name" value="Bromodomain-like_sf"/>
</dbReference>
<dbReference type="OrthoDB" id="21449at2759"/>
<dbReference type="PROSITE" id="PS50014">
    <property type="entry name" value="BROMODOMAIN_2"/>
    <property type="match status" value="1"/>
</dbReference>
<proteinExistence type="predicted"/>
<dbReference type="GO" id="GO:0006338">
    <property type="term" value="P:chromatin remodeling"/>
    <property type="evidence" value="ECO:0007669"/>
    <property type="project" value="TreeGrafter"/>
</dbReference>
<evidence type="ECO:0000313" key="5">
    <source>
        <dbReference type="Proteomes" id="UP000615446"/>
    </source>
</evidence>
<comment type="caution">
    <text evidence="4">The sequence shown here is derived from an EMBL/GenBank/DDBJ whole genome shotgun (WGS) entry which is preliminary data.</text>
</comment>
<dbReference type="InterPro" id="IPR001487">
    <property type="entry name" value="Bromodomain"/>
</dbReference>
<dbReference type="PANTHER" id="PTHR22880">
    <property type="entry name" value="FALZ-RELATED BROMODOMAIN-CONTAINING PROTEINS"/>
    <property type="match status" value="1"/>
</dbReference>
<evidence type="ECO:0000313" key="4">
    <source>
        <dbReference type="EMBL" id="GES79222.1"/>
    </source>
</evidence>
<dbReference type="Pfam" id="PF00439">
    <property type="entry name" value="Bromodomain"/>
    <property type="match status" value="1"/>
</dbReference>
<evidence type="ECO:0000256" key="1">
    <source>
        <dbReference type="ARBA" id="ARBA00023117"/>
    </source>
</evidence>
<accession>A0A8H3QHG8</accession>
<protein>
    <recommendedName>
        <fullName evidence="3">Bromo domain-containing protein</fullName>
    </recommendedName>
</protein>
<dbReference type="GO" id="GO:0000785">
    <property type="term" value="C:chromatin"/>
    <property type="evidence" value="ECO:0007669"/>
    <property type="project" value="TreeGrafter"/>
</dbReference>